<dbReference type="Proteomes" id="UP000033423">
    <property type="component" value="Unassembled WGS sequence"/>
</dbReference>
<name>A0A0F3GW55_9BACT</name>
<evidence type="ECO:0000256" key="1">
    <source>
        <dbReference type="SAM" id="MobiDB-lite"/>
    </source>
</evidence>
<accession>A0A0F3GW55</accession>
<gene>
    <name evidence="2" type="ORF">MBAV_001683</name>
</gene>
<feature type="compositionally biased region" description="Polar residues" evidence="1">
    <location>
        <begin position="36"/>
        <end position="45"/>
    </location>
</feature>
<dbReference type="EMBL" id="LACI01000733">
    <property type="protein sequence ID" value="KJU86120.1"/>
    <property type="molecule type" value="Genomic_DNA"/>
</dbReference>
<evidence type="ECO:0000313" key="2">
    <source>
        <dbReference type="EMBL" id="KJU86120.1"/>
    </source>
</evidence>
<comment type="caution">
    <text evidence="2">The sequence shown here is derived from an EMBL/GenBank/DDBJ whole genome shotgun (WGS) entry which is preliminary data.</text>
</comment>
<proteinExistence type="predicted"/>
<reference evidence="2 3" key="1">
    <citation type="submission" date="2015-02" db="EMBL/GenBank/DDBJ databases">
        <title>Single-cell genomics of uncultivated deep-branching MTB reveals a conserved set of magnetosome genes.</title>
        <authorList>
            <person name="Kolinko S."/>
            <person name="Richter M."/>
            <person name="Glockner F.O."/>
            <person name="Brachmann A."/>
            <person name="Schuler D."/>
        </authorList>
    </citation>
    <scope>NUCLEOTIDE SEQUENCE [LARGE SCALE GENOMIC DNA]</scope>
    <source>
        <strain evidence="2">TM-1</strain>
    </source>
</reference>
<organism evidence="2 3">
    <name type="scientific">Candidatus Magnetobacterium bavaricum</name>
    <dbReference type="NCBI Taxonomy" id="29290"/>
    <lineage>
        <taxon>Bacteria</taxon>
        <taxon>Pseudomonadati</taxon>
        <taxon>Nitrospirota</taxon>
        <taxon>Thermodesulfovibrionia</taxon>
        <taxon>Thermodesulfovibrionales</taxon>
        <taxon>Candidatus Magnetobacteriaceae</taxon>
        <taxon>Candidatus Magnetobacterium</taxon>
    </lineage>
</organism>
<feature type="region of interest" description="Disordered" evidence="1">
    <location>
        <begin position="16"/>
        <end position="59"/>
    </location>
</feature>
<keyword evidence="3" id="KW-1185">Reference proteome</keyword>
<evidence type="ECO:0000313" key="3">
    <source>
        <dbReference type="Proteomes" id="UP000033423"/>
    </source>
</evidence>
<sequence length="74" mass="8017">MGTNLCFLPLPSARMSGQKASLWQQGEEKRRDGSAPLQNPLQGASRTGIKGTSPLDPIILNSKHVPVSSQKYLQ</sequence>
<dbReference type="AlphaFoldDB" id="A0A0F3GW55"/>
<protein>
    <submittedName>
        <fullName evidence="2">Uncharacterized protein</fullName>
    </submittedName>
</protein>